<accession>A0A383DHX2</accession>
<dbReference type="Gene3D" id="3.30.365.10">
    <property type="entry name" value="Aldehyde oxidase/xanthine dehydrogenase, molybdopterin binding domain"/>
    <property type="match status" value="2"/>
</dbReference>
<dbReference type="PANTHER" id="PTHR11908:SF132">
    <property type="entry name" value="ALDEHYDE OXIDASE 1-RELATED"/>
    <property type="match status" value="1"/>
</dbReference>
<dbReference type="InterPro" id="IPR037165">
    <property type="entry name" value="AldOxase/xan_DH_Mopterin-bd_sf"/>
</dbReference>
<proteinExistence type="predicted"/>
<sequence length="236" mass="24383">VGVGYELTPEGGTLPGTLVAGYDTSTVKVDPSGFVTVLTGVTDPGGGNRTGIGQIVADALGVEFESVRVVQGDTQACPYGFGNYSGRSTIVGGGSAALAAEDIKAQITTLAAAMMEVPEDSIEIFRGAVTTTADPSAQLAFSEVCYAAYTRNYDIAACIEPPLESTRTFKPGLISHTPDEEGKINPYPSYSNAAYATVCEVDIETGKVTLQKFAVVHDCGKTINPILVEGQACGAV</sequence>
<dbReference type="AlphaFoldDB" id="A0A383DHX2"/>
<dbReference type="InterPro" id="IPR016208">
    <property type="entry name" value="Ald_Oxase/xanthine_DH-like"/>
</dbReference>
<evidence type="ECO:0000259" key="2">
    <source>
        <dbReference type="Pfam" id="PF20256"/>
    </source>
</evidence>
<dbReference type="PANTHER" id="PTHR11908">
    <property type="entry name" value="XANTHINE DEHYDROGENASE"/>
    <property type="match status" value="1"/>
</dbReference>
<feature type="non-terminal residue" evidence="3">
    <location>
        <position position="236"/>
    </location>
</feature>
<keyword evidence="1" id="KW-0500">Molybdenum</keyword>
<dbReference type="SUPFAM" id="SSF56003">
    <property type="entry name" value="Molybdenum cofactor-binding domain"/>
    <property type="match status" value="1"/>
</dbReference>
<feature type="non-terminal residue" evidence="3">
    <location>
        <position position="1"/>
    </location>
</feature>
<dbReference type="Pfam" id="PF20256">
    <property type="entry name" value="MoCoBD_2"/>
    <property type="match status" value="1"/>
</dbReference>
<dbReference type="InterPro" id="IPR046867">
    <property type="entry name" value="AldOxase/xan_DH_MoCoBD2"/>
</dbReference>
<dbReference type="EMBL" id="UINC01217354">
    <property type="protein sequence ID" value="SVE43919.1"/>
    <property type="molecule type" value="Genomic_DNA"/>
</dbReference>
<reference evidence="3" key="1">
    <citation type="submission" date="2018-05" db="EMBL/GenBank/DDBJ databases">
        <authorList>
            <person name="Lanie J.A."/>
            <person name="Ng W.-L."/>
            <person name="Kazmierczak K.M."/>
            <person name="Andrzejewski T.M."/>
            <person name="Davidsen T.M."/>
            <person name="Wayne K.J."/>
            <person name="Tettelin H."/>
            <person name="Glass J.I."/>
            <person name="Rusch D."/>
            <person name="Podicherti R."/>
            <person name="Tsui H.-C.T."/>
            <person name="Winkler M.E."/>
        </authorList>
    </citation>
    <scope>NUCLEOTIDE SEQUENCE</scope>
</reference>
<dbReference type="GO" id="GO:0005506">
    <property type="term" value="F:iron ion binding"/>
    <property type="evidence" value="ECO:0007669"/>
    <property type="project" value="InterPro"/>
</dbReference>
<organism evidence="3">
    <name type="scientific">marine metagenome</name>
    <dbReference type="NCBI Taxonomy" id="408172"/>
    <lineage>
        <taxon>unclassified sequences</taxon>
        <taxon>metagenomes</taxon>
        <taxon>ecological metagenomes</taxon>
    </lineage>
</organism>
<gene>
    <name evidence="3" type="ORF">METZ01_LOCUS496773</name>
</gene>
<dbReference type="GO" id="GO:0016491">
    <property type="term" value="F:oxidoreductase activity"/>
    <property type="evidence" value="ECO:0007669"/>
    <property type="project" value="InterPro"/>
</dbReference>
<evidence type="ECO:0000256" key="1">
    <source>
        <dbReference type="ARBA" id="ARBA00022505"/>
    </source>
</evidence>
<name>A0A383DHX2_9ZZZZ</name>
<feature type="domain" description="Aldehyde oxidase/xanthine dehydrogenase second molybdopterin binding" evidence="2">
    <location>
        <begin position="2"/>
        <end position="236"/>
    </location>
</feature>
<evidence type="ECO:0000313" key="3">
    <source>
        <dbReference type="EMBL" id="SVE43919.1"/>
    </source>
</evidence>
<protein>
    <recommendedName>
        <fullName evidence="2">Aldehyde oxidase/xanthine dehydrogenase second molybdopterin binding domain-containing protein</fullName>
    </recommendedName>
</protein>